<accession>A0A164EYT0</accession>
<feature type="non-terminal residue" evidence="1">
    <location>
        <position position="1"/>
    </location>
</feature>
<reference evidence="1 2" key="1">
    <citation type="submission" date="2016-03" db="EMBL/GenBank/DDBJ databases">
        <title>EvidentialGene: Evidence-directed Construction of Genes on Genomes.</title>
        <authorList>
            <person name="Gilbert D.G."/>
            <person name="Choi J.-H."/>
            <person name="Mockaitis K."/>
            <person name="Colbourne J."/>
            <person name="Pfrender M."/>
        </authorList>
    </citation>
    <scope>NUCLEOTIDE SEQUENCE [LARGE SCALE GENOMIC DNA]</scope>
    <source>
        <strain evidence="1 2">Xinb3</strain>
        <tissue evidence="1">Complete organism</tissue>
    </source>
</reference>
<dbReference type="OrthoDB" id="6395986at2759"/>
<dbReference type="Proteomes" id="UP000076858">
    <property type="component" value="Unassembled WGS sequence"/>
</dbReference>
<protein>
    <submittedName>
        <fullName evidence="1">Uncharacterized protein</fullName>
    </submittedName>
</protein>
<gene>
    <name evidence="1" type="ORF">APZ42_007959</name>
</gene>
<comment type="caution">
    <text evidence="1">The sequence shown here is derived from an EMBL/GenBank/DDBJ whole genome shotgun (WGS) entry which is preliminary data.</text>
</comment>
<dbReference type="EMBL" id="LRGB01022075">
    <property type="protein sequence ID" value="KZR97261.1"/>
    <property type="molecule type" value="Genomic_DNA"/>
</dbReference>
<sequence>SGRLTKWVVKGIPEKQVKAAREAFKPSVEKLDKRYDASNLFTNPRLDETLYAALKSVKNSSAAVANIDPQEKVYRRQTDLILDMAKPLLFLVNKSKFKKKSSDALALKSLTMLWCHLFKDISTARRLNILSQ</sequence>
<feature type="non-terminal residue" evidence="1">
    <location>
        <position position="132"/>
    </location>
</feature>
<dbReference type="AlphaFoldDB" id="A0A164EYT0"/>
<organism evidence="1 2">
    <name type="scientific">Daphnia magna</name>
    <dbReference type="NCBI Taxonomy" id="35525"/>
    <lineage>
        <taxon>Eukaryota</taxon>
        <taxon>Metazoa</taxon>
        <taxon>Ecdysozoa</taxon>
        <taxon>Arthropoda</taxon>
        <taxon>Crustacea</taxon>
        <taxon>Branchiopoda</taxon>
        <taxon>Diplostraca</taxon>
        <taxon>Cladocera</taxon>
        <taxon>Anomopoda</taxon>
        <taxon>Daphniidae</taxon>
        <taxon>Daphnia</taxon>
    </lineage>
</organism>
<evidence type="ECO:0000313" key="1">
    <source>
        <dbReference type="EMBL" id="KZR97261.1"/>
    </source>
</evidence>
<evidence type="ECO:0000313" key="2">
    <source>
        <dbReference type="Proteomes" id="UP000076858"/>
    </source>
</evidence>
<keyword evidence="2" id="KW-1185">Reference proteome</keyword>
<name>A0A164EYT0_9CRUS</name>
<proteinExistence type="predicted"/>